<reference evidence="1 2" key="1">
    <citation type="submission" date="2015-11" db="EMBL/GenBank/DDBJ databases">
        <authorList>
            <person name="Sahl J."/>
            <person name="Wagner D."/>
            <person name="Keim P."/>
        </authorList>
    </citation>
    <scope>NUCLEOTIDE SEQUENCE [LARGE SCALE GENOMIC DNA]</scope>
    <source>
        <strain evidence="1 2">AZ-4-2-10-S1-D7</strain>
    </source>
</reference>
<proteinExistence type="predicted"/>
<gene>
    <name evidence="1" type="ORF">WS64_06320</name>
</gene>
<dbReference type="Proteomes" id="UP000070434">
    <property type="component" value="Chromosome 1"/>
</dbReference>
<name>A0AAW3Q0C9_9BURK</name>
<accession>A0AAW3Q0C9</accession>
<sequence length="116" mass="12333">MNENKHSVGQAWLQRAKELAQERADSSFAYGELPSDAGDSASADAYARSLAADRSLDAHLQPMAHLIDALHLVASKTVLTSGIRAVVDDALAKAGFRAPMPVSDPVRHITIAGVDR</sequence>
<dbReference type="AlphaFoldDB" id="A0AAW3Q0C9"/>
<organism evidence="1 2">
    <name type="scientific">Burkholderia anthina</name>
    <dbReference type="NCBI Taxonomy" id="179879"/>
    <lineage>
        <taxon>Bacteria</taxon>
        <taxon>Pseudomonadati</taxon>
        <taxon>Pseudomonadota</taxon>
        <taxon>Betaproteobacteria</taxon>
        <taxon>Burkholderiales</taxon>
        <taxon>Burkholderiaceae</taxon>
        <taxon>Burkholderia</taxon>
        <taxon>Burkholderia cepacia complex</taxon>
    </lineage>
</organism>
<comment type="caution">
    <text evidence="1">The sequence shown here is derived from an EMBL/GenBank/DDBJ whole genome shotgun (WGS) entry which is preliminary data.</text>
</comment>
<evidence type="ECO:0000313" key="1">
    <source>
        <dbReference type="EMBL" id="KWZ35184.1"/>
    </source>
</evidence>
<dbReference type="RefSeq" id="WP_060966016.1">
    <property type="nucleotide sequence ID" value="NZ_CM003768.1"/>
</dbReference>
<dbReference type="EMBL" id="LNJP01000001">
    <property type="protein sequence ID" value="KWZ35184.1"/>
    <property type="molecule type" value="Genomic_DNA"/>
</dbReference>
<protein>
    <submittedName>
        <fullName evidence="1">Uncharacterized protein</fullName>
    </submittedName>
</protein>
<evidence type="ECO:0000313" key="2">
    <source>
        <dbReference type="Proteomes" id="UP000070434"/>
    </source>
</evidence>